<keyword evidence="4 5" id="KW-0326">Glycosidase</keyword>
<dbReference type="PANTHER" id="PTHR43101">
    <property type="entry name" value="BETA-FRUCTOSIDASE"/>
    <property type="match status" value="1"/>
</dbReference>
<evidence type="ECO:0000256" key="2">
    <source>
        <dbReference type="ARBA" id="ARBA00012758"/>
    </source>
</evidence>
<evidence type="ECO:0000256" key="3">
    <source>
        <dbReference type="ARBA" id="ARBA00022801"/>
    </source>
</evidence>
<comment type="similarity">
    <text evidence="1 5">Belongs to the glycosyl hydrolase 32 family.</text>
</comment>
<keyword evidence="6" id="KW-0732">Signal</keyword>
<evidence type="ECO:0000259" key="7">
    <source>
        <dbReference type="Pfam" id="PF00251"/>
    </source>
</evidence>
<dbReference type="Gene3D" id="2.60.120.560">
    <property type="entry name" value="Exo-inulinase, domain 1"/>
    <property type="match status" value="1"/>
</dbReference>
<dbReference type="InterPro" id="IPR051214">
    <property type="entry name" value="GH32_Enzymes"/>
</dbReference>
<keyword evidence="3 5" id="KW-0378">Hydrolase</keyword>
<reference evidence="9 10" key="1">
    <citation type="submission" date="2019-02" db="EMBL/GenBank/DDBJ databases">
        <title>Deep-cultivation of Planctomycetes and their phenomic and genomic characterization uncovers novel biology.</title>
        <authorList>
            <person name="Wiegand S."/>
            <person name="Jogler M."/>
            <person name="Boedeker C."/>
            <person name="Pinto D."/>
            <person name="Vollmers J."/>
            <person name="Rivas-Marin E."/>
            <person name="Kohn T."/>
            <person name="Peeters S.H."/>
            <person name="Heuer A."/>
            <person name="Rast P."/>
            <person name="Oberbeckmann S."/>
            <person name="Bunk B."/>
            <person name="Jeske O."/>
            <person name="Meyerdierks A."/>
            <person name="Storesund J.E."/>
            <person name="Kallscheuer N."/>
            <person name="Luecker S."/>
            <person name="Lage O.M."/>
            <person name="Pohl T."/>
            <person name="Merkel B.J."/>
            <person name="Hornburger P."/>
            <person name="Mueller R.-W."/>
            <person name="Bruemmer F."/>
            <person name="Labrenz M."/>
            <person name="Spormann A.M."/>
            <person name="Op Den Camp H."/>
            <person name="Overmann J."/>
            <person name="Amann R."/>
            <person name="Jetten M.S.M."/>
            <person name="Mascher T."/>
            <person name="Medema M.H."/>
            <person name="Devos D.P."/>
            <person name="Kaster A.-K."/>
            <person name="Ovreas L."/>
            <person name="Rohde M."/>
            <person name="Galperin M.Y."/>
            <person name="Jogler C."/>
        </authorList>
    </citation>
    <scope>NUCLEOTIDE SEQUENCE [LARGE SCALE GENOMIC DNA]</scope>
    <source>
        <strain evidence="9 10">Poly41</strain>
    </source>
</reference>
<feature type="domain" description="Glycosyl hydrolase family 32 N-terminal" evidence="7">
    <location>
        <begin position="239"/>
        <end position="524"/>
    </location>
</feature>
<dbReference type="EC" id="3.2.1.26" evidence="2"/>
<dbReference type="InterPro" id="IPR001362">
    <property type="entry name" value="Glyco_hydro_32"/>
</dbReference>
<dbReference type="PANTHER" id="PTHR43101:SF1">
    <property type="entry name" value="BETA-FRUCTOSIDASE"/>
    <property type="match status" value="1"/>
</dbReference>
<dbReference type="RefSeq" id="WP_197231306.1">
    <property type="nucleotide sequence ID" value="NZ_SJPV01000004.1"/>
</dbReference>
<evidence type="ECO:0000256" key="6">
    <source>
        <dbReference type="SAM" id="SignalP"/>
    </source>
</evidence>
<dbReference type="Pfam" id="PF08244">
    <property type="entry name" value="Glyco_hydro_32C"/>
    <property type="match status" value="1"/>
</dbReference>
<evidence type="ECO:0000256" key="1">
    <source>
        <dbReference type="ARBA" id="ARBA00009902"/>
    </source>
</evidence>
<feature type="chain" id="PRO_5022990215" description="beta-fructofuranosidase" evidence="6">
    <location>
        <begin position="21"/>
        <end position="707"/>
    </location>
</feature>
<dbReference type="EMBL" id="SJPV01000004">
    <property type="protein sequence ID" value="TWU38358.1"/>
    <property type="molecule type" value="Genomic_DNA"/>
</dbReference>
<dbReference type="SUPFAM" id="SSF75005">
    <property type="entry name" value="Arabinanase/levansucrase/invertase"/>
    <property type="match status" value="1"/>
</dbReference>
<dbReference type="Gene3D" id="2.115.10.20">
    <property type="entry name" value="Glycosyl hydrolase domain, family 43"/>
    <property type="match status" value="1"/>
</dbReference>
<evidence type="ECO:0000259" key="8">
    <source>
        <dbReference type="Pfam" id="PF08244"/>
    </source>
</evidence>
<feature type="domain" description="Glycosyl hydrolase family 32 C-terminal" evidence="8">
    <location>
        <begin position="533"/>
        <end position="698"/>
    </location>
</feature>
<proteinExistence type="inferred from homology"/>
<keyword evidence="10" id="KW-1185">Reference proteome</keyword>
<organism evidence="9 10">
    <name type="scientific">Novipirellula artificiosorum</name>
    <dbReference type="NCBI Taxonomy" id="2528016"/>
    <lineage>
        <taxon>Bacteria</taxon>
        <taxon>Pseudomonadati</taxon>
        <taxon>Planctomycetota</taxon>
        <taxon>Planctomycetia</taxon>
        <taxon>Pirellulales</taxon>
        <taxon>Pirellulaceae</taxon>
        <taxon>Novipirellula</taxon>
    </lineage>
</organism>
<dbReference type="GO" id="GO:0005975">
    <property type="term" value="P:carbohydrate metabolic process"/>
    <property type="evidence" value="ECO:0007669"/>
    <property type="project" value="InterPro"/>
</dbReference>
<evidence type="ECO:0000313" key="9">
    <source>
        <dbReference type="EMBL" id="TWU38358.1"/>
    </source>
</evidence>
<dbReference type="Pfam" id="PF00251">
    <property type="entry name" value="Glyco_hydro_32N"/>
    <property type="match status" value="1"/>
</dbReference>
<dbReference type="Proteomes" id="UP000319143">
    <property type="component" value="Unassembled WGS sequence"/>
</dbReference>
<name>A0A5C6DNQ6_9BACT</name>
<evidence type="ECO:0000256" key="5">
    <source>
        <dbReference type="RuleBase" id="RU362110"/>
    </source>
</evidence>
<evidence type="ECO:0000256" key="4">
    <source>
        <dbReference type="ARBA" id="ARBA00023295"/>
    </source>
</evidence>
<sequence precursor="true">MRFLCLLLGLSLSTFSVVLANNDILLADFEGETYGSWTATGDAFGERPARANVKPRNRVTGHQGQGLVNTYLDGDRSTGTLTSPPFTVERRHINFLIGAGNFIETTCMNLVIDGKVVRSAVGPAIKADNQEVLDWQSWDVQELVGKQAVLQIVDNATDGWGHINVDQIVQSDTPRKPSVAQWVAVKPRPKTGEASRVPQYTFAETLQAQEAQLRTNPWLQRMTASRLAQAGDPHRPIYHYVNPEGRLNDPNGLCYWQGRWHLFYQAYPPEDTRQHWGHAVSDDLIHWRDLPLALYPNPEDKCFSGSTLVEKDRVIAIYHGIAAGTMVAVATDPLLLNWEKVTGNAVIPLPNPGDPPLPYNIFDPCIWKRDQMYYALTAGTVNEGPGGKPIRAEFLHRSKDLANWEYLHPFLEDDQYGLIGDDGACPYFWPIGDRHILLHYSHTSGGKYLLGDYDTDRDKFVVTHGSDFNFGPSGPGGVHAPSACPDDKDGVIAIFNMNPGKPTQQWNQIMTLPRRLTLIGKDQLGIEPAGDIESVRGERTHLDALTLPANQEIVLEGVSGNAMELIAEIDPKGAPMVELNVLRSAGAEEVTRIALLRERGYRDRSRNAPLPSVIMLDNTRSSILPDVRSRPPEMAQVSIAKGEPVNLRVFIDKSVVEVFVNGKQCVALRVYPGREDSVGVSLRAQGQDAQLRSLDAWQMKNIYDGTP</sequence>
<dbReference type="InterPro" id="IPR013148">
    <property type="entry name" value="Glyco_hydro_32_N"/>
</dbReference>
<dbReference type="InterPro" id="IPR013320">
    <property type="entry name" value="ConA-like_dom_sf"/>
</dbReference>
<dbReference type="SUPFAM" id="SSF49899">
    <property type="entry name" value="Concanavalin A-like lectins/glucanases"/>
    <property type="match status" value="1"/>
</dbReference>
<dbReference type="SMART" id="SM00640">
    <property type="entry name" value="Glyco_32"/>
    <property type="match status" value="1"/>
</dbReference>
<accession>A0A5C6DNQ6</accession>
<comment type="caution">
    <text evidence="9">The sequence shown here is derived from an EMBL/GenBank/DDBJ whole genome shotgun (WGS) entry which is preliminary data.</text>
</comment>
<dbReference type="AlphaFoldDB" id="A0A5C6DNQ6"/>
<evidence type="ECO:0000313" key="10">
    <source>
        <dbReference type="Proteomes" id="UP000319143"/>
    </source>
</evidence>
<dbReference type="InterPro" id="IPR013189">
    <property type="entry name" value="Glyco_hydro_32_C"/>
</dbReference>
<protein>
    <recommendedName>
        <fullName evidence="2">beta-fructofuranosidase</fullName>
        <ecNumber evidence="2">3.2.1.26</ecNumber>
    </recommendedName>
</protein>
<dbReference type="CDD" id="cd08996">
    <property type="entry name" value="GH32_FFase"/>
    <property type="match status" value="1"/>
</dbReference>
<gene>
    <name evidence="9" type="primary">sacC_2</name>
    <name evidence="9" type="ORF">Poly41_28340</name>
</gene>
<feature type="signal peptide" evidence="6">
    <location>
        <begin position="1"/>
        <end position="20"/>
    </location>
</feature>
<dbReference type="InterPro" id="IPR023296">
    <property type="entry name" value="Glyco_hydro_beta-prop_sf"/>
</dbReference>
<dbReference type="GO" id="GO:0004564">
    <property type="term" value="F:beta-fructofuranosidase activity"/>
    <property type="evidence" value="ECO:0007669"/>
    <property type="project" value="UniProtKB-EC"/>
</dbReference>